<evidence type="ECO:0000313" key="2">
    <source>
        <dbReference type="Proteomes" id="UP000278792"/>
    </source>
</evidence>
<dbReference type="RefSeq" id="WP_123781615.1">
    <property type="nucleotide sequence ID" value="NZ_RKIK01000018.1"/>
</dbReference>
<dbReference type="SUPFAM" id="SSF48452">
    <property type="entry name" value="TPR-like"/>
    <property type="match status" value="1"/>
</dbReference>
<name>A0A3N3E1L0_9VIBR</name>
<organism evidence="1 2">
    <name type="scientific">Vibrio ponticus</name>
    <dbReference type="NCBI Taxonomy" id="265668"/>
    <lineage>
        <taxon>Bacteria</taxon>
        <taxon>Pseudomonadati</taxon>
        <taxon>Pseudomonadota</taxon>
        <taxon>Gammaproteobacteria</taxon>
        <taxon>Vibrionales</taxon>
        <taxon>Vibrionaceae</taxon>
        <taxon>Vibrio</taxon>
    </lineage>
</organism>
<proteinExistence type="predicted"/>
<dbReference type="EMBL" id="RKIK01000018">
    <property type="protein sequence ID" value="ROV60635.1"/>
    <property type="molecule type" value="Genomic_DNA"/>
</dbReference>
<evidence type="ECO:0000313" key="1">
    <source>
        <dbReference type="EMBL" id="ROV60635.1"/>
    </source>
</evidence>
<evidence type="ECO:0008006" key="3">
    <source>
        <dbReference type="Google" id="ProtNLM"/>
    </source>
</evidence>
<gene>
    <name evidence="1" type="ORF">EGH82_08380</name>
</gene>
<dbReference type="AlphaFoldDB" id="A0A3N3E1L0"/>
<comment type="caution">
    <text evidence="1">The sequence shown here is derived from an EMBL/GenBank/DDBJ whole genome shotgun (WGS) entry which is preliminary data.</text>
</comment>
<dbReference type="Proteomes" id="UP000278792">
    <property type="component" value="Unassembled WGS sequence"/>
</dbReference>
<dbReference type="InterPro" id="IPR011990">
    <property type="entry name" value="TPR-like_helical_dom_sf"/>
</dbReference>
<dbReference type="Gene3D" id="1.25.40.10">
    <property type="entry name" value="Tetratricopeptide repeat domain"/>
    <property type="match status" value="1"/>
</dbReference>
<sequence>MDLNQCWNHYQKAEQLLEQGHWPEAQYLYDQVLSHMPTHIQNAAGCSQTKPCQFVCLITGYRDATVSQSQILNRMGQHQAAFDCLNQAHALLQFLSIEQGDLIRSTEHLITKASDELLHHIGAFCSSQRNASWMFEYELLQKAQHYFDNLKCAQYNTPRSYVIN</sequence>
<accession>A0A3N3E1L0</accession>
<reference evidence="1 2" key="1">
    <citation type="submission" date="2018-11" db="EMBL/GenBank/DDBJ databases">
        <title>Vibrio ponticus strain CAIM 1751 pathogenic for the snapper Lutjanus guttatus.</title>
        <authorList>
            <person name="Soto-Rodriguez S."/>
            <person name="Lozano-Olvera R."/>
            <person name="Gomez-Gil B."/>
        </authorList>
    </citation>
    <scope>NUCLEOTIDE SEQUENCE [LARGE SCALE GENOMIC DNA]</scope>
    <source>
        <strain evidence="1 2">CAIM 1751</strain>
    </source>
</reference>
<protein>
    <recommendedName>
        <fullName evidence="3">Tetratricopeptide repeat protein</fullName>
    </recommendedName>
</protein>